<comment type="caution">
    <text evidence="2">The sequence shown here is derived from an EMBL/GenBank/DDBJ whole genome shotgun (WGS) entry which is preliminary data.</text>
</comment>
<keyword evidence="3" id="KW-1185">Reference proteome</keyword>
<dbReference type="AlphaFoldDB" id="A0A849K8B7"/>
<organism evidence="2 3">
    <name type="scientific">Ramlibacter montanisoli</name>
    <dbReference type="NCBI Taxonomy" id="2732512"/>
    <lineage>
        <taxon>Bacteria</taxon>
        <taxon>Pseudomonadati</taxon>
        <taxon>Pseudomonadota</taxon>
        <taxon>Betaproteobacteria</taxon>
        <taxon>Burkholderiales</taxon>
        <taxon>Comamonadaceae</taxon>
        <taxon>Ramlibacter</taxon>
    </lineage>
</organism>
<dbReference type="Pfam" id="PF07793">
    <property type="entry name" value="DUF1631"/>
    <property type="match status" value="1"/>
</dbReference>
<dbReference type="EMBL" id="JABFCS010000001">
    <property type="protein sequence ID" value="NNU44602.1"/>
    <property type="molecule type" value="Genomic_DNA"/>
</dbReference>
<evidence type="ECO:0000313" key="2">
    <source>
        <dbReference type="EMBL" id="NNU44602.1"/>
    </source>
</evidence>
<proteinExistence type="predicted"/>
<reference evidence="2 3" key="1">
    <citation type="submission" date="2020-05" db="EMBL/GenBank/DDBJ databases">
        <authorList>
            <person name="Khan S.A."/>
            <person name="Jeon C.O."/>
            <person name="Chun B.H."/>
        </authorList>
    </citation>
    <scope>NUCLEOTIDE SEQUENCE [LARGE SCALE GENOMIC DNA]</scope>
    <source>
        <strain evidence="2 3">B156</strain>
    </source>
</reference>
<evidence type="ECO:0000313" key="3">
    <source>
        <dbReference type="Proteomes" id="UP000552954"/>
    </source>
</evidence>
<protein>
    <submittedName>
        <fullName evidence="2">DUF1631 family protein</fullName>
    </submittedName>
</protein>
<dbReference type="Proteomes" id="UP000552954">
    <property type="component" value="Unassembled WGS sequence"/>
</dbReference>
<gene>
    <name evidence="2" type="ORF">HK415_17735</name>
</gene>
<reference evidence="2 3" key="2">
    <citation type="submission" date="2020-06" db="EMBL/GenBank/DDBJ databases">
        <title>Ramlibacter rhizophilus sp. nov., isolated from rhizosphere soil of national flower Mugunghwa from South Korea.</title>
        <authorList>
            <person name="Zheng-Fei Y."/>
            <person name="Huan T."/>
        </authorList>
    </citation>
    <scope>NUCLEOTIDE SEQUENCE [LARGE SCALE GENOMIC DNA]</scope>
    <source>
        <strain evidence="2 3">B156</strain>
    </source>
</reference>
<feature type="compositionally biased region" description="Basic residues" evidence="1">
    <location>
        <begin position="42"/>
        <end position="51"/>
    </location>
</feature>
<evidence type="ECO:0000256" key="1">
    <source>
        <dbReference type="SAM" id="MobiDB-lite"/>
    </source>
</evidence>
<feature type="region of interest" description="Disordered" evidence="1">
    <location>
        <begin position="1"/>
        <end position="68"/>
    </location>
</feature>
<dbReference type="InterPro" id="IPR012434">
    <property type="entry name" value="DUF1631"/>
</dbReference>
<feature type="compositionally biased region" description="Basic residues" evidence="1">
    <location>
        <begin position="24"/>
        <end position="33"/>
    </location>
</feature>
<accession>A0A849K8B7</accession>
<name>A0A849K8B7_9BURK</name>
<sequence length="162" mass="18519">MRSTATANSRRPSHRAARPSPRPRGPRTSRGWRRSCCVRPVTSRRRPRISARCRPPAQQPTRRPEEPLDDHAIERLLARLAPGCWVDLFSHRQWRRARLVWAAERGTLFMFVGNGGKAHSMSRRILHRLVRDHLLRTVESEGVVPRALERLGEPSAPLPLAA</sequence>